<dbReference type="Gene3D" id="1.10.10.10">
    <property type="entry name" value="Winged helix-like DNA-binding domain superfamily/Winged helix DNA-binding domain"/>
    <property type="match status" value="1"/>
</dbReference>
<evidence type="ECO:0000256" key="2">
    <source>
        <dbReference type="ARBA" id="ARBA00023015"/>
    </source>
</evidence>
<dbReference type="OrthoDB" id="9786526at2"/>
<evidence type="ECO:0000256" key="1">
    <source>
        <dbReference type="ARBA" id="ARBA00009437"/>
    </source>
</evidence>
<dbReference type="Pfam" id="PF03466">
    <property type="entry name" value="LysR_substrate"/>
    <property type="match status" value="1"/>
</dbReference>
<gene>
    <name evidence="7" type="ORF">CDN99_19360</name>
</gene>
<feature type="domain" description="HTH lysR-type" evidence="6">
    <location>
        <begin position="1"/>
        <end position="59"/>
    </location>
</feature>
<dbReference type="RefSeq" id="WP_088386537.1">
    <property type="nucleotide sequence ID" value="NZ_NIOF01000010.1"/>
</dbReference>
<keyword evidence="8" id="KW-1185">Reference proteome</keyword>
<dbReference type="InterPro" id="IPR058163">
    <property type="entry name" value="LysR-type_TF_proteobact-type"/>
</dbReference>
<comment type="caution">
    <text evidence="7">The sequence shown here is derived from an EMBL/GenBank/DDBJ whole genome shotgun (WGS) entry which is preliminary data.</text>
</comment>
<dbReference type="FunFam" id="1.10.10.10:FF:000001">
    <property type="entry name" value="LysR family transcriptional regulator"/>
    <property type="match status" value="1"/>
</dbReference>
<dbReference type="InterPro" id="IPR036390">
    <property type="entry name" value="WH_DNA-bd_sf"/>
</dbReference>
<proteinExistence type="inferred from homology"/>
<protein>
    <recommendedName>
        <fullName evidence="6">HTH lysR-type domain-containing protein</fullName>
    </recommendedName>
</protein>
<evidence type="ECO:0000256" key="5">
    <source>
        <dbReference type="SAM" id="MobiDB-lite"/>
    </source>
</evidence>
<sequence length="322" mass="35805">MNELDDMRLFVRAVSAGSLSAAGRELGFSPAVGSKRLARLEARLGVRLLQRSSRRLALTDEGALYHERCLVILAEIDDAEAELAQGRQYARGLLRVSATVAMGRRCIGPLAAEFMRHHPEVTVQVSLSDTMVDLIDEGFDCAVRIGGPQDSRLAARWLGPNRRVLCATPGYLRRRGRPRALEDLAGHDCILQERMATRHSDWQFIPRDASVAAAPRSVAVRGRLVTDNGEQAHDWALAGLGLVRRSVWDVLEELADGRLVEVLPEWAGESAPLQLVFPSRRLLPPRTRLFIDAVVRRFENSADQERVKPPARRPPVARAKRK</sequence>
<dbReference type="InterPro" id="IPR000847">
    <property type="entry name" value="LysR_HTH_N"/>
</dbReference>
<evidence type="ECO:0000256" key="4">
    <source>
        <dbReference type="ARBA" id="ARBA00023163"/>
    </source>
</evidence>
<dbReference type="Pfam" id="PF00126">
    <property type="entry name" value="HTH_1"/>
    <property type="match status" value="1"/>
</dbReference>
<dbReference type="InterPro" id="IPR005119">
    <property type="entry name" value="LysR_subst-bd"/>
</dbReference>
<evidence type="ECO:0000256" key="3">
    <source>
        <dbReference type="ARBA" id="ARBA00023125"/>
    </source>
</evidence>
<dbReference type="PANTHER" id="PTHR30537:SF5">
    <property type="entry name" value="HTH-TYPE TRANSCRIPTIONAL ACTIVATOR TTDR-RELATED"/>
    <property type="match status" value="1"/>
</dbReference>
<name>A0A246J2Q4_9BURK</name>
<dbReference type="CDD" id="cd08422">
    <property type="entry name" value="PBP2_CrgA_like"/>
    <property type="match status" value="1"/>
</dbReference>
<dbReference type="SUPFAM" id="SSF53850">
    <property type="entry name" value="Periplasmic binding protein-like II"/>
    <property type="match status" value="1"/>
</dbReference>
<dbReference type="GO" id="GO:0006351">
    <property type="term" value="P:DNA-templated transcription"/>
    <property type="evidence" value="ECO:0007669"/>
    <property type="project" value="TreeGrafter"/>
</dbReference>
<dbReference type="InterPro" id="IPR036388">
    <property type="entry name" value="WH-like_DNA-bd_sf"/>
</dbReference>
<evidence type="ECO:0000313" key="8">
    <source>
        <dbReference type="Proteomes" id="UP000197468"/>
    </source>
</evidence>
<dbReference type="EMBL" id="NIOF01000010">
    <property type="protein sequence ID" value="OWQ86869.1"/>
    <property type="molecule type" value="Genomic_DNA"/>
</dbReference>
<feature type="region of interest" description="Disordered" evidence="5">
    <location>
        <begin position="302"/>
        <end position="322"/>
    </location>
</feature>
<comment type="similarity">
    <text evidence="1">Belongs to the LysR transcriptional regulatory family.</text>
</comment>
<dbReference type="PROSITE" id="PS50931">
    <property type="entry name" value="HTH_LYSR"/>
    <property type="match status" value="1"/>
</dbReference>
<keyword evidence="4" id="KW-0804">Transcription</keyword>
<keyword evidence="3" id="KW-0238">DNA-binding</keyword>
<dbReference type="Proteomes" id="UP000197468">
    <property type="component" value="Unassembled WGS sequence"/>
</dbReference>
<dbReference type="PANTHER" id="PTHR30537">
    <property type="entry name" value="HTH-TYPE TRANSCRIPTIONAL REGULATOR"/>
    <property type="match status" value="1"/>
</dbReference>
<accession>A0A246J2Q4</accession>
<dbReference type="AlphaFoldDB" id="A0A246J2Q4"/>
<dbReference type="GO" id="GO:0043565">
    <property type="term" value="F:sequence-specific DNA binding"/>
    <property type="evidence" value="ECO:0007669"/>
    <property type="project" value="TreeGrafter"/>
</dbReference>
<dbReference type="GO" id="GO:0003700">
    <property type="term" value="F:DNA-binding transcription factor activity"/>
    <property type="evidence" value="ECO:0007669"/>
    <property type="project" value="InterPro"/>
</dbReference>
<organism evidence="7 8">
    <name type="scientific">Roseateles aquatilis</name>
    <dbReference type="NCBI Taxonomy" id="431061"/>
    <lineage>
        <taxon>Bacteria</taxon>
        <taxon>Pseudomonadati</taxon>
        <taxon>Pseudomonadota</taxon>
        <taxon>Betaproteobacteria</taxon>
        <taxon>Burkholderiales</taxon>
        <taxon>Sphaerotilaceae</taxon>
        <taxon>Roseateles</taxon>
    </lineage>
</organism>
<evidence type="ECO:0000313" key="7">
    <source>
        <dbReference type="EMBL" id="OWQ86869.1"/>
    </source>
</evidence>
<evidence type="ECO:0000259" key="6">
    <source>
        <dbReference type="PROSITE" id="PS50931"/>
    </source>
</evidence>
<dbReference type="Gene3D" id="3.40.190.290">
    <property type="match status" value="1"/>
</dbReference>
<keyword evidence="2" id="KW-0805">Transcription regulation</keyword>
<dbReference type="FunFam" id="3.40.190.290:FF:000001">
    <property type="entry name" value="Transcriptional regulator, LysR family"/>
    <property type="match status" value="1"/>
</dbReference>
<dbReference type="SUPFAM" id="SSF46785">
    <property type="entry name" value="Winged helix' DNA-binding domain"/>
    <property type="match status" value="1"/>
</dbReference>
<reference evidence="7 8" key="1">
    <citation type="journal article" date="2008" name="Int. J. Syst. Evol. Microbiol.">
        <title>Description of Roseateles aquatilis sp. nov. and Roseateles terrae sp. nov., in the class Betaproteobacteria, and emended description of the genus Roseateles.</title>
        <authorList>
            <person name="Gomila M."/>
            <person name="Bowien B."/>
            <person name="Falsen E."/>
            <person name="Moore E.R."/>
            <person name="Lalucat J."/>
        </authorList>
    </citation>
    <scope>NUCLEOTIDE SEQUENCE [LARGE SCALE GENOMIC DNA]</scope>
    <source>
        <strain evidence="7 8">CCUG 48205</strain>
    </source>
</reference>